<proteinExistence type="predicted"/>
<organism evidence="1 2">
    <name type="scientific">Acidithiobacillus caldus</name>
    <dbReference type="NCBI Taxonomy" id="33059"/>
    <lineage>
        <taxon>Bacteria</taxon>
        <taxon>Pseudomonadati</taxon>
        <taxon>Pseudomonadota</taxon>
        <taxon>Acidithiobacillia</taxon>
        <taxon>Acidithiobacillales</taxon>
        <taxon>Acidithiobacillaceae</taxon>
        <taxon>Acidithiobacillus</taxon>
    </lineage>
</organism>
<dbReference type="Proteomes" id="UP000175616">
    <property type="component" value="Unassembled WGS sequence"/>
</dbReference>
<reference evidence="1 2" key="1">
    <citation type="submission" date="2016-06" db="EMBL/GenBank/DDBJ databases">
        <title>Gene turnover analysis identifies the evolutionary adaptation of the extremophile Acidithiobacillus caldus.</title>
        <authorList>
            <person name="Zhang X."/>
        </authorList>
    </citation>
    <scope>NUCLEOTIDE SEQUENCE [LARGE SCALE GENOMIC DNA]</scope>
    <source>
        <strain evidence="1 2">DX</strain>
    </source>
</reference>
<evidence type="ECO:0000313" key="1">
    <source>
        <dbReference type="EMBL" id="OFC38456.1"/>
    </source>
</evidence>
<dbReference type="InterPro" id="IPR025586">
    <property type="entry name" value="PcfJ"/>
</dbReference>
<gene>
    <name evidence="1" type="ORF">BAE27_01990</name>
</gene>
<accession>A0A1E7YQT9</accession>
<name>A0A1E7YQT9_9PROT</name>
<dbReference type="Pfam" id="PF14284">
    <property type="entry name" value="PcfJ"/>
    <property type="match status" value="1"/>
</dbReference>
<evidence type="ECO:0000313" key="2">
    <source>
        <dbReference type="Proteomes" id="UP000175616"/>
    </source>
</evidence>
<sequence length="453" mass="51247">MAMVSSLFGGKLTCQNILEMADKLIEEEMQATGAMQIFADWGEEETRKMLSSGFFSPFDVKYELDIRKYKAVKLIKFLTWGLSLRGGGEYPSCRGFFVKAICRVIDPKVWRIACRNVHGAYALDAGVLNDAQIQQKDYTDLYAIHPLLGRAWVPWVRKEVGKTTGDDPQPKAYARQFLSACRAKGLTRSGIQVLHRLAERHPMRLEWALQELFSTQTETLPALLNSLGKYKDGPWLSRILAMTSSMYVFSESVEDLLAAARIHRWCTQEADIDTGLVMDWVRSVVQHRNGRLAQGLRDVTRAVRRPQSVRAAALEWANRQQERWHAAEQARSRAEKYVEWTPILDGEYVDASGWTFRELTDSDSLDTEGRQMHHCVAEYADGCSLGKSHIFSVVGPQGERATLEVQGETFLVLQLRGPCNQAVSEDCQKAAQRFAQGLRRRLRRGVIQKGNAS</sequence>
<dbReference type="AlphaFoldDB" id="A0A1E7YQT9"/>
<dbReference type="EMBL" id="LZYE01000035">
    <property type="protein sequence ID" value="OFC38456.1"/>
    <property type="molecule type" value="Genomic_DNA"/>
</dbReference>
<evidence type="ECO:0008006" key="3">
    <source>
        <dbReference type="Google" id="ProtNLM"/>
    </source>
</evidence>
<protein>
    <recommendedName>
        <fullName evidence="3">PcfJ-like protein</fullName>
    </recommendedName>
</protein>
<comment type="caution">
    <text evidence="1">The sequence shown here is derived from an EMBL/GenBank/DDBJ whole genome shotgun (WGS) entry which is preliminary data.</text>
</comment>